<dbReference type="Proteomes" id="UP000001075">
    <property type="component" value="Unassembled WGS sequence"/>
</dbReference>
<dbReference type="AlphaFoldDB" id="G3GSG7"/>
<dbReference type="InParanoid" id="G3GSG7"/>
<proteinExistence type="predicted"/>
<dbReference type="EMBL" id="JH000011">
    <property type="protein sequence ID" value="EGV96553.1"/>
    <property type="molecule type" value="Genomic_DNA"/>
</dbReference>
<reference evidence="2" key="1">
    <citation type="journal article" date="2011" name="Nat. Biotechnol.">
        <title>The genomic sequence of the Chinese hamster ovary (CHO)-K1 cell line.</title>
        <authorList>
            <person name="Xu X."/>
            <person name="Nagarajan H."/>
            <person name="Lewis N.E."/>
            <person name="Pan S."/>
            <person name="Cai Z."/>
            <person name="Liu X."/>
            <person name="Chen W."/>
            <person name="Xie M."/>
            <person name="Wang W."/>
            <person name="Hammond S."/>
            <person name="Andersen M.R."/>
            <person name="Neff N."/>
            <person name="Passarelli B."/>
            <person name="Koh W."/>
            <person name="Fan H.C."/>
            <person name="Wang J."/>
            <person name="Gui Y."/>
            <person name="Lee K.H."/>
            <person name="Betenbaugh M.J."/>
            <person name="Quake S.R."/>
            <person name="Famili I."/>
            <person name="Palsson B.O."/>
            <person name="Wang J."/>
        </authorList>
    </citation>
    <scope>NUCLEOTIDE SEQUENCE [LARGE SCALE GENOMIC DNA]</scope>
    <source>
        <strain evidence="2">CHO K1 cell line</strain>
    </source>
</reference>
<gene>
    <name evidence="1" type="ORF">I79_000579</name>
</gene>
<accession>G3GSG7</accession>
<evidence type="ECO:0000313" key="1">
    <source>
        <dbReference type="EMBL" id="EGV96553.1"/>
    </source>
</evidence>
<name>G3GSG7_CRIGR</name>
<sequence>MGWAHNTIDPLFRLWGQACSIYVWDSLRLFCGFRNEFNFIELHKARDICHSRNNKGVKTGVCTSGGYPVV</sequence>
<organism evidence="1 2">
    <name type="scientific">Cricetulus griseus</name>
    <name type="common">Chinese hamster</name>
    <name type="synonym">Cricetulus barabensis griseus</name>
    <dbReference type="NCBI Taxonomy" id="10029"/>
    <lineage>
        <taxon>Eukaryota</taxon>
        <taxon>Metazoa</taxon>
        <taxon>Chordata</taxon>
        <taxon>Craniata</taxon>
        <taxon>Vertebrata</taxon>
        <taxon>Euteleostomi</taxon>
        <taxon>Mammalia</taxon>
        <taxon>Eutheria</taxon>
        <taxon>Euarchontoglires</taxon>
        <taxon>Glires</taxon>
        <taxon>Rodentia</taxon>
        <taxon>Myomorpha</taxon>
        <taxon>Muroidea</taxon>
        <taxon>Cricetidae</taxon>
        <taxon>Cricetinae</taxon>
        <taxon>Cricetulus</taxon>
    </lineage>
</organism>
<evidence type="ECO:0000313" key="2">
    <source>
        <dbReference type="Proteomes" id="UP000001075"/>
    </source>
</evidence>
<protein>
    <submittedName>
        <fullName evidence="1">Uncharacterized protein</fullName>
    </submittedName>
</protein>